<dbReference type="InterPro" id="IPR036366">
    <property type="entry name" value="PGBDSf"/>
</dbReference>
<dbReference type="InterPro" id="IPR006311">
    <property type="entry name" value="TAT_signal"/>
</dbReference>
<dbReference type="SMART" id="SM00701">
    <property type="entry name" value="PGRP"/>
    <property type="match status" value="1"/>
</dbReference>
<dbReference type="Proteomes" id="UP000619486">
    <property type="component" value="Unassembled WGS sequence"/>
</dbReference>
<dbReference type="GO" id="GO:0008745">
    <property type="term" value="F:N-acetylmuramoyl-L-alanine amidase activity"/>
    <property type="evidence" value="ECO:0007669"/>
    <property type="project" value="InterPro"/>
</dbReference>
<dbReference type="CDD" id="cd06583">
    <property type="entry name" value="PGRP"/>
    <property type="match status" value="1"/>
</dbReference>
<dbReference type="InterPro" id="IPR006619">
    <property type="entry name" value="PGRP_domain_met/bac"/>
</dbReference>
<dbReference type="PANTHER" id="PTHR11022:SF41">
    <property type="entry name" value="PEPTIDOGLYCAN-RECOGNITION PROTEIN LC-RELATED"/>
    <property type="match status" value="1"/>
</dbReference>
<proteinExistence type="inferred from homology"/>
<protein>
    <recommendedName>
        <fullName evidence="6">N-acetylmuramoyl-L-alanine amidase</fullName>
    </recommendedName>
</protein>
<dbReference type="Gene3D" id="1.10.101.10">
    <property type="entry name" value="PGBD-like superfamily/PGBD"/>
    <property type="match status" value="2"/>
</dbReference>
<dbReference type="RefSeq" id="WP_189204894.1">
    <property type="nucleotide sequence ID" value="NZ_BMQQ01000034.1"/>
</dbReference>
<evidence type="ECO:0000313" key="5">
    <source>
        <dbReference type="Proteomes" id="UP000619486"/>
    </source>
</evidence>
<dbReference type="InterPro" id="IPR036365">
    <property type="entry name" value="PGBD-like_sf"/>
</dbReference>
<comment type="caution">
    <text evidence="4">The sequence shown here is derived from an EMBL/GenBank/DDBJ whole genome shotgun (WGS) entry which is preliminary data.</text>
</comment>
<dbReference type="Gene3D" id="3.40.80.10">
    <property type="entry name" value="Peptidoglycan recognition protein-like"/>
    <property type="match status" value="1"/>
</dbReference>
<dbReference type="AlphaFoldDB" id="A0A918LWD1"/>
<sequence>MTSSDTFRLRPSRRSLLTGAFAVGAAGLLPLGAAGSARAAAGPEILGCAGWGARPSRSPVRVLTTAPHKIIVHHTSTPNTTDLSPAAAIDLAHIMQNDQMDVRGWIDTGQHFTISRGAYILEGRHESVSALQGGTRQVESAHAYGQNQVAVGIENEGTYMKVGQPAAQYAALLELCTHICRQYGLRAYQIYGHRDFNATDCPGDRLYAMLPQLRREVAARLGGDPTAPVWPVVRSGDSGRQVVALQHLLVRYGQPVTVDGAFGPATEAAVREVQTVNHATKDGIAGNQVWHQVVVPVRLGDTGAAVSALQTLLATGGVPTAVDGVFGAATETSVTGFQSARQLPADGVVDARTWGRLLE</sequence>
<feature type="domain" description="Peptidoglycan recognition protein family" evidence="3">
    <location>
        <begin position="43"/>
        <end position="197"/>
    </location>
</feature>
<dbReference type="InterPro" id="IPR002477">
    <property type="entry name" value="Peptidoglycan-bd-like"/>
</dbReference>
<keyword evidence="5" id="KW-1185">Reference proteome</keyword>
<dbReference type="PANTHER" id="PTHR11022">
    <property type="entry name" value="PEPTIDOGLYCAN RECOGNITION PROTEIN"/>
    <property type="match status" value="1"/>
</dbReference>
<evidence type="ECO:0000313" key="4">
    <source>
        <dbReference type="EMBL" id="GGT59425.1"/>
    </source>
</evidence>
<organism evidence="4 5">
    <name type="scientific">Streptomyces purpureus</name>
    <dbReference type="NCBI Taxonomy" id="1951"/>
    <lineage>
        <taxon>Bacteria</taxon>
        <taxon>Bacillati</taxon>
        <taxon>Actinomycetota</taxon>
        <taxon>Actinomycetes</taxon>
        <taxon>Kitasatosporales</taxon>
        <taxon>Streptomycetaceae</taxon>
        <taxon>Streptomyces</taxon>
    </lineage>
</organism>
<evidence type="ECO:0000256" key="1">
    <source>
        <dbReference type="ARBA" id="ARBA00007553"/>
    </source>
</evidence>
<dbReference type="SUPFAM" id="SSF47090">
    <property type="entry name" value="PGBD-like"/>
    <property type="match status" value="2"/>
</dbReference>
<dbReference type="PROSITE" id="PS51318">
    <property type="entry name" value="TAT"/>
    <property type="match status" value="1"/>
</dbReference>
<dbReference type="Pfam" id="PF01471">
    <property type="entry name" value="PG_binding_1"/>
    <property type="match status" value="2"/>
</dbReference>
<dbReference type="EMBL" id="BMQQ01000034">
    <property type="protein sequence ID" value="GGT59425.1"/>
    <property type="molecule type" value="Genomic_DNA"/>
</dbReference>
<dbReference type="SUPFAM" id="SSF55846">
    <property type="entry name" value="N-acetylmuramoyl-L-alanine amidase-like"/>
    <property type="match status" value="1"/>
</dbReference>
<dbReference type="InterPro" id="IPR002502">
    <property type="entry name" value="Amidase_domain"/>
</dbReference>
<dbReference type="GO" id="GO:0008270">
    <property type="term" value="F:zinc ion binding"/>
    <property type="evidence" value="ECO:0007669"/>
    <property type="project" value="InterPro"/>
</dbReference>
<reference evidence="4" key="2">
    <citation type="submission" date="2020-09" db="EMBL/GenBank/DDBJ databases">
        <authorList>
            <person name="Sun Q."/>
            <person name="Ohkuma M."/>
        </authorList>
    </citation>
    <scope>NUCLEOTIDE SEQUENCE</scope>
    <source>
        <strain evidence="4">JCM 3172</strain>
    </source>
</reference>
<gene>
    <name evidence="4" type="ORF">GCM10014713_61140</name>
</gene>
<reference evidence="4" key="1">
    <citation type="journal article" date="2014" name="Int. J. Syst. Evol. Microbiol.">
        <title>Complete genome sequence of Corynebacterium casei LMG S-19264T (=DSM 44701T), isolated from a smear-ripened cheese.</title>
        <authorList>
            <consortium name="US DOE Joint Genome Institute (JGI-PGF)"/>
            <person name="Walter F."/>
            <person name="Albersmeier A."/>
            <person name="Kalinowski J."/>
            <person name="Ruckert C."/>
        </authorList>
    </citation>
    <scope>NUCLEOTIDE SEQUENCE</scope>
    <source>
        <strain evidence="4">JCM 3172</strain>
    </source>
</reference>
<accession>A0A918LWD1</accession>
<dbReference type="GO" id="GO:0009253">
    <property type="term" value="P:peptidoglycan catabolic process"/>
    <property type="evidence" value="ECO:0007669"/>
    <property type="project" value="InterPro"/>
</dbReference>
<dbReference type="SMART" id="SM00644">
    <property type="entry name" value="Ami_2"/>
    <property type="match status" value="1"/>
</dbReference>
<evidence type="ECO:0008006" key="6">
    <source>
        <dbReference type="Google" id="ProtNLM"/>
    </source>
</evidence>
<name>A0A918LWD1_9ACTN</name>
<dbReference type="InterPro" id="IPR036505">
    <property type="entry name" value="Amidase/PGRP_sf"/>
</dbReference>
<evidence type="ECO:0000259" key="3">
    <source>
        <dbReference type="SMART" id="SM00701"/>
    </source>
</evidence>
<feature type="domain" description="N-acetylmuramoyl-L-alanine amidase" evidence="2">
    <location>
        <begin position="58"/>
        <end position="203"/>
    </location>
</feature>
<dbReference type="InterPro" id="IPR015510">
    <property type="entry name" value="PGRP"/>
</dbReference>
<evidence type="ECO:0000259" key="2">
    <source>
        <dbReference type="SMART" id="SM00644"/>
    </source>
</evidence>
<comment type="similarity">
    <text evidence="1">Belongs to the N-acetylmuramoyl-L-alanine amidase 2 family.</text>
</comment>
<dbReference type="Pfam" id="PF01510">
    <property type="entry name" value="Amidase_2"/>
    <property type="match status" value="1"/>
</dbReference>